<accession>A0AA84ZYL5</accession>
<dbReference type="Proteomes" id="UP000050790">
    <property type="component" value="Unassembled WGS sequence"/>
</dbReference>
<evidence type="ECO:0000313" key="2">
    <source>
        <dbReference type="Proteomes" id="UP000050790"/>
    </source>
</evidence>
<protein>
    <submittedName>
        <fullName evidence="3">Uncharacterized protein</fullName>
    </submittedName>
</protein>
<proteinExistence type="predicted"/>
<sequence length="68" mass="7302">MRPNETWHQSMKSAPKCPSMAASGVGSPFPSKYSHTATLIQPLPGKSYSLSSRGGGVVYENEMKSECP</sequence>
<feature type="compositionally biased region" description="Polar residues" evidence="1">
    <location>
        <begin position="1"/>
        <end position="12"/>
    </location>
</feature>
<dbReference type="WBParaSite" id="SMRG1_53940.1">
    <property type="protein sequence ID" value="SMRG1_53940.1"/>
    <property type="gene ID" value="SMRG1_53940"/>
</dbReference>
<evidence type="ECO:0000256" key="1">
    <source>
        <dbReference type="SAM" id="MobiDB-lite"/>
    </source>
</evidence>
<organism evidence="2 3">
    <name type="scientific">Schistosoma margrebowiei</name>
    <dbReference type="NCBI Taxonomy" id="48269"/>
    <lineage>
        <taxon>Eukaryota</taxon>
        <taxon>Metazoa</taxon>
        <taxon>Spiralia</taxon>
        <taxon>Lophotrochozoa</taxon>
        <taxon>Platyhelminthes</taxon>
        <taxon>Trematoda</taxon>
        <taxon>Digenea</taxon>
        <taxon>Strigeidida</taxon>
        <taxon>Schistosomatoidea</taxon>
        <taxon>Schistosomatidae</taxon>
        <taxon>Schistosoma</taxon>
    </lineage>
</organism>
<feature type="region of interest" description="Disordered" evidence="1">
    <location>
        <begin position="1"/>
        <end position="25"/>
    </location>
</feature>
<evidence type="ECO:0000313" key="3">
    <source>
        <dbReference type="WBParaSite" id="SMRG1_53940.1"/>
    </source>
</evidence>
<reference evidence="3" key="1">
    <citation type="submission" date="2023-11" db="UniProtKB">
        <authorList>
            <consortium name="WormBaseParasite"/>
        </authorList>
    </citation>
    <scope>IDENTIFICATION</scope>
</reference>
<name>A0AA84ZYL5_9TREM</name>
<dbReference type="AlphaFoldDB" id="A0AA84ZYL5"/>